<dbReference type="AlphaFoldDB" id="A0A0E9TQ25"/>
<dbReference type="EMBL" id="GBXM01053015">
    <property type="protein sequence ID" value="JAH55562.1"/>
    <property type="molecule type" value="Transcribed_RNA"/>
</dbReference>
<reference evidence="2" key="1">
    <citation type="submission" date="2014-11" db="EMBL/GenBank/DDBJ databases">
        <authorList>
            <person name="Amaro Gonzalez C."/>
        </authorList>
    </citation>
    <scope>NUCLEOTIDE SEQUENCE</scope>
</reference>
<reference evidence="2" key="2">
    <citation type="journal article" date="2015" name="Fish Shellfish Immunol.">
        <title>Early steps in the European eel (Anguilla anguilla)-Vibrio vulnificus interaction in the gills: Role of the RtxA13 toxin.</title>
        <authorList>
            <person name="Callol A."/>
            <person name="Pajuelo D."/>
            <person name="Ebbesson L."/>
            <person name="Teles M."/>
            <person name="MacKenzie S."/>
            <person name="Amaro C."/>
        </authorList>
    </citation>
    <scope>NUCLEOTIDE SEQUENCE</scope>
</reference>
<feature type="compositionally biased region" description="Polar residues" evidence="1">
    <location>
        <begin position="1"/>
        <end position="12"/>
    </location>
</feature>
<feature type="compositionally biased region" description="Polar residues" evidence="1">
    <location>
        <begin position="32"/>
        <end position="43"/>
    </location>
</feature>
<sequence>MRNSVKTSSLTEPSGRKLQVRRAGKMRARGANGTTEQTQSKCY</sequence>
<feature type="region of interest" description="Disordered" evidence="1">
    <location>
        <begin position="1"/>
        <end position="43"/>
    </location>
</feature>
<evidence type="ECO:0000313" key="2">
    <source>
        <dbReference type="EMBL" id="JAH55562.1"/>
    </source>
</evidence>
<feature type="compositionally biased region" description="Basic residues" evidence="1">
    <location>
        <begin position="18"/>
        <end position="28"/>
    </location>
</feature>
<protein>
    <submittedName>
        <fullName evidence="2">Uncharacterized protein</fullName>
    </submittedName>
</protein>
<organism evidence="2">
    <name type="scientific">Anguilla anguilla</name>
    <name type="common">European freshwater eel</name>
    <name type="synonym">Muraena anguilla</name>
    <dbReference type="NCBI Taxonomy" id="7936"/>
    <lineage>
        <taxon>Eukaryota</taxon>
        <taxon>Metazoa</taxon>
        <taxon>Chordata</taxon>
        <taxon>Craniata</taxon>
        <taxon>Vertebrata</taxon>
        <taxon>Euteleostomi</taxon>
        <taxon>Actinopterygii</taxon>
        <taxon>Neopterygii</taxon>
        <taxon>Teleostei</taxon>
        <taxon>Anguilliformes</taxon>
        <taxon>Anguillidae</taxon>
        <taxon>Anguilla</taxon>
    </lineage>
</organism>
<proteinExistence type="predicted"/>
<accession>A0A0E9TQ25</accession>
<evidence type="ECO:0000256" key="1">
    <source>
        <dbReference type="SAM" id="MobiDB-lite"/>
    </source>
</evidence>
<name>A0A0E9TQ25_ANGAN</name>